<accession>A0AAW6U1M1</accession>
<keyword evidence="1" id="KW-0472">Membrane</keyword>
<evidence type="ECO:0000256" key="1">
    <source>
        <dbReference type="SAM" id="Phobius"/>
    </source>
</evidence>
<keyword evidence="1" id="KW-0812">Transmembrane</keyword>
<comment type="caution">
    <text evidence="2">The sequence shown here is derived from an EMBL/GenBank/DDBJ whole genome shotgun (WGS) entry which is preliminary data.</text>
</comment>
<dbReference type="PANTHER" id="PTHR31876">
    <property type="entry name" value="COV-LIKE PROTEIN 1"/>
    <property type="match status" value="1"/>
</dbReference>
<sequence>MGITKRFKSYFLRGLAVLLPTLLTIWILVWGYGVIKANVSIYINRGLVWLILQFQGEHGLTREDLTRIFVDGMAGSAVGFFIALLVVFVVGALLASVVGRALWRLVEVFIMSTPILRRVYPYVKQVTDFVLTQEEKQKMFSRVVAVEYPRKGIWSIGFVTGSGLTKITQSVQKEFLTVLIPNSPTPITGYVIVVPKEQTIALEMTIEEAFRFAISAGVIVPDRQEAVALPRAYTERLPEP</sequence>
<dbReference type="InterPro" id="IPR007462">
    <property type="entry name" value="COV1-like"/>
</dbReference>
<dbReference type="Pfam" id="PF04367">
    <property type="entry name" value="DUF502"/>
    <property type="match status" value="1"/>
</dbReference>
<evidence type="ECO:0000313" key="3">
    <source>
        <dbReference type="Proteomes" id="UP001431776"/>
    </source>
</evidence>
<dbReference type="Proteomes" id="UP001431776">
    <property type="component" value="Unassembled WGS sequence"/>
</dbReference>
<keyword evidence="3" id="KW-1185">Reference proteome</keyword>
<name>A0AAW6U1M1_9BACT</name>
<organism evidence="2 3">
    <name type="scientific">Anaerobaca lacustris</name>
    <dbReference type="NCBI Taxonomy" id="3044600"/>
    <lineage>
        <taxon>Bacteria</taxon>
        <taxon>Pseudomonadati</taxon>
        <taxon>Planctomycetota</taxon>
        <taxon>Phycisphaerae</taxon>
        <taxon>Sedimentisphaerales</taxon>
        <taxon>Anaerobacaceae</taxon>
        <taxon>Anaerobaca</taxon>
    </lineage>
</organism>
<feature type="transmembrane region" description="Helical" evidence="1">
    <location>
        <begin position="12"/>
        <end position="35"/>
    </location>
</feature>
<dbReference type="EMBL" id="JASCXX010000013">
    <property type="protein sequence ID" value="MDI6449733.1"/>
    <property type="molecule type" value="Genomic_DNA"/>
</dbReference>
<proteinExistence type="predicted"/>
<protein>
    <submittedName>
        <fullName evidence="2">DUF502 domain-containing protein</fullName>
    </submittedName>
</protein>
<dbReference type="AlphaFoldDB" id="A0AAW6U1M1"/>
<dbReference type="RefSeq" id="WP_349245142.1">
    <property type="nucleotide sequence ID" value="NZ_JASCXX010000013.1"/>
</dbReference>
<reference evidence="2" key="1">
    <citation type="submission" date="2023-05" db="EMBL/GenBank/DDBJ databases">
        <title>Anaerotaeda fermentans gen. nov., sp. nov., a novel anaerobic planctomycete of the new family within the order Sedimentisphaerales isolated from Taman Peninsula, Russia.</title>
        <authorList>
            <person name="Khomyakova M.A."/>
            <person name="Merkel A.Y."/>
            <person name="Slobodkin A.I."/>
        </authorList>
    </citation>
    <scope>NUCLEOTIDE SEQUENCE</scope>
    <source>
        <strain evidence="2">M17dextr</strain>
    </source>
</reference>
<gene>
    <name evidence="2" type="ORF">QJ522_11810</name>
</gene>
<dbReference type="PANTHER" id="PTHR31876:SF26">
    <property type="entry name" value="PROTEIN LIKE COV 2"/>
    <property type="match status" value="1"/>
</dbReference>
<keyword evidence="1" id="KW-1133">Transmembrane helix</keyword>
<feature type="transmembrane region" description="Helical" evidence="1">
    <location>
        <begin position="77"/>
        <end position="103"/>
    </location>
</feature>
<evidence type="ECO:0000313" key="2">
    <source>
        <dbReference type="EMBL" id="MDI6449733.1"/>
    </source>
</evidence>